<dbReference type="EMBL" id="HG970332">
    <property type="protein sequence ID" value="SCB64017.1"/>
    <property type="molecule type" value="Genomic_DNA"/>
</dbReference>
<organism evidence="1 2">
    <name type="scientific">Gibberella zeae (strain ATCC MYA-4620 / CBS 123657 / FGSC 9075 / NRRL 31084 / PH-1)</name>
    <name type="common">Wheat head blight fungus</name>
    <name type="synonym">Fusarium graminearum</name>
    <dbReference type="NCBI Taxonomy" id="229533"/>
    <lineage>
        <taxon>Eukaryota</taxon>
        <taxon>Fungi</taxon>
        <taxon>Dikarya</taxon>
        <taxon>Ascomycota</taxon>
        <taxon>Pezizomycotina</taxon>
        <taxon>Sordariomycetes</taxon>
        <taxon>Hypocreomycetidae</taxon>
        <taxon>Hypocreales</taxon>
        <taxon>Nectriaceae</taxon>
        <taxon>Fusarium</taxon>
    </lineage>
</organism>
<dbReference type="eggNOG" id="ENOG502S8FX">
    <property type="taxonomic scope" value="Eukaryota"/>
</dbReference>
<dbReference type="VEuPathDB" id="FungiDB:FGRAMPH1_01G00691"/>
<name>A0A1C3YHI7_GIBZE</name>
<protein>
    <submittedName>
        <fullName evidence="1">Chromosome 1, complete genome</fullName>
    </submittedName>
</protein>
<dbReference type="Proteomes" id="UP000070720">
    <property type="component" value="Chromosome 1"/>
</dbReference>
<dbReference type="STRING" id="229533.A0A1C3YHI7"/>
<proteinExistence type="predicted"/>
<reference evidence="2" key="1">
    <citation type="journal article" date="2007" name="Science">
        <title>The Fusarium graminearum genome reveals a link between localized polymorphism and pathogen specialization.</title>
        <authorList>
            <person name="Cuomo C.A."/>
            <person name="Gueldener U."/>
            <person name="Xu J.-R."/>
            <person name="Trail F."/>
            <person name="Turgeon B.G."/>
            <person name="Di Pietro A."/>
            <person name="Walton J.D."/>
            <person name="Ma L.-J."/>
            <person name="Baker S.E."/>
            <person name="Rep M."/>
            <person name="Adam G."/>
            <person name="Antoniw J."/>
            <person name="Baldwin T."/>
            <person name="Calvo S.E."/>
            <person name="Chang Y.-L."/>
            <person name="DeCaprio D."/>
            <person name="Gale L.R."/>
            <person name="Gnerre S."/>
            <person name="Goswami R.S."/>
            <person name="Hammond-Kosack K."/>
            <person name="Harris L.J."/>
            <person name="Hilburn K."/>
            <person name="Kennell J.C."/>
            <person name="Kroken S."/>
            <person name="Magnuson J.K."/>
            <person name="Mannhaupt G."/>
            <person name="Mauceli E.W."/>
            <person name="Mewes H.-W."/>
            <person name="Mitterbauer R."/>
            <person name="Muehlbauer G."/>
            <person name="Muensterkoetter M."/>
            <person name="Nelson D."/>
            <person name="O'Donnell K."/>
            <person name="Ouellet T."/>
            <person name="Qi W."/>
            <person name="Quesneville H."/>
            <person name="Roncero M.I.G."/>
            <person name="Seong K.-Y."/>
            <person name="Tetko I.V."/>
            <person name="Urban M."/>
            <person name="Waalwijk C."/>
            <person name="Ward T.J."/>
            <person name="Yao J."/>
            <person name="Birren B.W."/>
            <person name="Kistler H.C."/>
        </authorList>
    </citation>
    <scope>NUCLEOTIDE SEQUENCE [LARGE SCALE GENOMIC DNA]</scope>
    <source>
        <strain evidence="2">ATCC MYA-4620 / CBS 123657 / FGSC 9075 / NRRL 31084 / PH-1</strain>
    </source>
</reference>
<evidence type="ECO:0000313" key="2">
    <source>
        <dbReference type="Proteomes" id="UP000070720"/>
    </source>
</evidence>
<dbReference type="InParanoid" id="A0A1C3YHI7"/>
<dbReference type="AlphaFoldDB" id="A0A1C3YHI7"/>
<reference evidence="1 2" key="3">
    <citation type="journal article" date="2015" name="BMC Genomics">
        <title>The completed genome sequence of the pathogenic ascomycete fungus Fusarium graminearum.</title>
        <authorList>
            <person name="King R."/>
            <person name="Urban M."/>
            <person name="Hammond-Kosack M.C."/>
            <person name="Hassani-Pak K."/>
            <person name="Hammond-Kosack K.E."/>
        </authorList>
    </citation>
    <scope>NUCLEOTIDE SEQUENCE [LARGE SCALE GENOMIC DNA]</scope>
    <source>
        <strain evidence="2">ATCC MYA-4620 / CBS 123657 / FGSC 9075 / NRRL 31084 / PH-1</strain>
    </source>
</reference>
<reference evidence="2" key="2">
    <citation type="journal article" date="2010" name="Nature">
        <title>Comparative genomics reveals mobile pathogenicity chromosomes in Fusarium.</title>
        <authorList>
            <person name="Ma L.J."/>
            <person name="van der Does H.C."/>
            <person name="Borkovich K.A."/>
            <person name="Coleman J.J."/>
            <person name="Daboussi M.J."/>
            <person name="Di Pietro A."/>
            <person name="Dufresne M."/>
            <person name="Freitag M."/>
            <person name="Grabherr M."/>
            <person name="Henrissat B."/>
            <person name="Houterman P.M."/>
            <person name="Kang S."/>
            <person name="Shim W.B."/>
            <person name="Woloshuk C."/>
            <person name="Xie X."/>
            <person name="Xu J.R."/>
            <person name="Antoniw J."/>
            <person name="Baker S.E."/>
            <person name="Bluhm B.H."/>
            <person name="Breakspear A."/>
            <person name="Brown D.W."/>
            <person name="Butchko R.A."/>
            <person name="Chapman S."/>
            <person name="Coulson R."/>
            <person name="Coutinho P.M."/>
            <person name="Danchin E.G."/>
            <person name="Diener A."/>
            <person name="Gale L.R."/>
            <person name="Gardiner D.M."/>
            <person name="Goff S."/>
            <person name="Hammond-Kosack K.E."/>
            <person name="Hilburn K."/>
            <person name="Hua-Van A."/>
            <person name="Jonkers W."/>
            <person name="Kazan K."/>
            <person name="Kodira C.D."/>
            <person name="Koehrsen M."/>
            <person name="Kumar L."/>
            <person name="Lee Y.H."/>
            <person name="Li L."/>
            <person name="Manners J.M."/>
            <person name="Miranda-Saavedra D."/>
            <person name="Mukherjee M."/>
            <person name="Park G."/>
            <person name="Park J."/>
            <person name="Park S.Y."/>
            <person name="Proctor R.H."/>
            <person name="Regev A."/>
            <person name="Ruiz-Roldan M.C."/>
            <person name="Sain D."/>
            <person name="Sakthikumar S."/>
            <person name="Sykes S."/>
            <person name="Schwartz D.C."/>
            <person name="Turgeon B.G."/>
            <person name="Wapinski I."/>
            <person name="Yoder O."/>
            <person name="Young S."/>
            <person name="Zeng Q."/>
            <person name="Zhou S."/>
            <person name="Galagan J."/>
            <person name="Cuomo C.A."/>
            <person name="Kistler H.C."/>
            <person name="Rep M."/>
        </authorList>
    </citation>
    <scope>GENOME REANNOTATION</scope>
    <source>
        <strain evidence="2">ATCC MYA-4620 / CBS 123657 / FGSC 9075 / NRRL 31084 / PH-1</strain>
    </source>
</reference>
<evidence type="ECO:0000313" key="1">
    <source>
        <dbReference type="EMBL" id="SCB64017.1"/>
    </source>
</evidence>
<gene>
    <name evidence="1" type="ORF">FGRAMPH1_01T00691</name>
</gene>
<sequence length="340" mass="38723">MTSFITYDIDPRGDIDFILNSPNKQKIFDGDSDHVFENPSLVGRYAVFNIEEEDGQETYIDNPKNFVRMRVSSRHLILASRTFRTMLEGPWKECLAVASKNQSGPVLIETSDWDAAALAIVLDAIHGRYQDIPKHVGIGLMTRIATIVDYYECHECLQLISDIWMADIWGKNEVPDTFCKSSLLWLYTSWVFSRPNIMDLMSRVLLQDTLDPSHINLKDLPLGQILEKIGNKRQELIGKLITELDGFRRELSVKNSCPMGDSDCSALMLGTLTRKQHNLGLLFPSPVAPYRDHSLSRLFSGAKAFCSIRPYSHCSCTIARRLWPVIEKIQKDMECYKLIA</sequence>
<accession>A0A1C3YHI7</accession>
<keyword evidence="2" id="KW-1185">Reference proteome</keyword>